<evidence type="ECO:0000259" key="11">
    <source>
        <dbReference type="Pfam" id="PF05193"/>
    </source>
</evidence>
<dbReference type="GO" id="GO:0004222">
    <property type="term" value="F:metalloendopeptidase activity"/>
    <property type="evidence" value="ECO:0007669"/>
    <property type="project" value="InterPro"/>
</dbReference>
<dbReference type="PROSITE" id="PS00143">
    <property type="entry name" value="INSULINASE"/>
    <property type="match status" value="1"/>
</dbReference>
<proteinExistence type="inferred from homology"/>
<dbReference type="Gene3D" id="3.30.830.10">
    <property type="entry name" value="Metalloenzyme, LuxS/M16 peptidase-like"/>
    <property type="match status" value="4"/>
</dbReference>
<dbReference type="InterPro" id="IPR011249">
    <property type="entry name" value="Metalloenz_LuxS/M16"/>
</dbReference>
<comment type="similarity">
    <text evidence="2 8">Belongs to the peptidase M16 family.</text>
</comment>
<dbReference type="GO" id="GO:0006508">
    <property type="term" value="P:proteolysis"/>
    <property type="evidence" value="ECO:0007669"/>
    <property type="project" value="UniProtKB-KW"/>
</dbReference>
<evidence type="ECO:0000259" key="10">
    <source>
        <dbReference type="Pfam" id="PF00675"/>
    </source>
</evidence>
<evidence type="ECO:0000256" key="3">
    <source>
        <dbReference type="ARBA" id="ARBA00022670"/>
    </source>
</evidence>
<dbReference type="PANTHER" id="PTHR43690">
    <property type="entry name" value="NARDILYSIN"/>
    <property type="match status" value="1"/>
</dbReference>
<comment type="cofactor">
    <cofactor evidence="1">
        <name>Zn(2+)</name>
        <dbReference type="ChEBI" id="CHEBI:29105"/>
    </cofactor>
</comment>
<dbReference type="InterPro" id="IPR050626">
    <property type="entry name" value="Peptidase_M16"/>
</dbReference>
<evidence type="ECO:0000256" key="8">
    <source>
        <dbReference type="RuleBase" id="RU004447"/>
    </source>
</evidence>
<dbReference type="Proteomes" id="UP000189956">
    <property type="component" value="Unassembled WGS sequence"/>
</dbReference>
<dbReference type="AlphaFoldDB" id="A0A1T4KQZ9"/>
<organism evidence="12 13">
    <name type="scientific">Porphyromonas cangingivalis</name>
    <dbReference type="NCBI Taxonomy" id="36874"/>
    <lineage>
        <taxon>Bacteria</taxon>
        <taxon>Pseudomonadati</taxon>
        <taxon>Bacteroidota</taxon>
        <taxon>Bacteroidia</taxon>
        <taxon>Bacteroidales</taxon>
        <taxon>Porphyromonadaceae</taxon>
        <taxon>Porphyromonas</taxon>
    </lineage>
</organism>
<evidence type="ECO:0000256" key="2">
    <source>
        <dbReference type="ARBA" id="ARBA00007261"/>
    </source>
</evidence>
<keyword evidence="4" id="KW-0479">Metal-binding</keyword>
<dbReference type="InterPro" id="IPR001431">
    <property type="entry name" value="Pept_M16_Zn_BS"/>
</dbReference>
<evidence type="ECO:0000256" key="1">
    <source>
        <dbReference type="ARBA" id="ARBA00001947"/>
    </source>
</evidence>
<reference evidence="12 13" key="1">
    <citation type="submission" date="2017-02" db="EMBL/GenBank/DDBJ databases">
        <authorList>
            <person name="Peterson S.W."/>
        </authorList>
    </citation>
    <scope>NUCLEOTIDE SEQUENCE [LARGE SCALE GENOMIC DNA]</scope>
    <source>
        <strain evidence="12 13">ATCC 700135</strain>
    </source>
</reference>
<dbReference type="PANTHER" id="PTHR43690:SF17">
    <property type="entry name" value="PROTEIN YHJJ"/>
    <property type="match status" value="1"/>
</dbReference>
<dbReference type="SUPFAM" id="SSF63411">
    <property type="entry name" value="LuxS/MPP-like metallohydrolase"/>
    <property type="match status" value="4"/>
</dbReference>
<dbReference type="GO" id="GO:0046872">
    <property type="term" value="F:metal ion binding"/>
    <property type="evidence" value="ECO:0007669"/>
    <property type="project" value="UniProtKB-KW"/>
</dbReference>
<keyword evidence="9" id="KW-0732">Signal</keyword>
<sequence length="939" mass="107975">MRLPNIILSIVLSVMGVFSAMAQPKGIRKDVLPNGMTYYIAKTNYNPGEVNFYLFQNVGAILEDDNEQGFAHYLEHMAFNATDHFPRGVMTFFMEHGIKTFDASTGINETRYQIGSIPTSNTVLIDSVMFIIKDWCNGISIKPKDVDKERNIIMEEWRVRNTVDRRLTESIASVLHNDTKYAYRNVIGHVEQLKKVKAKDLKKFYKKWYRPDLQSIMIIGDIDIDLYEAKVKELFGSIPAPKKAPVRSEITIPDNTTPEYFRFIDKENHHNSFGIYQRVYLPADRKDRDYTFESLCIQIFNSLAPSRFGLIRNDGTETFLSASVSYGPFVRSYHQNAWDVVPYAGRSLEALEQVLSVREWIRREGFGKEEFEHVKGSMYQGMKEVLAQGNLEAPYNLMEQFKQNYLYDAPLKTLRTTLLENSERLTEIEWDEFNDWIRSWMKDENLAFITYSATPEEMNITLDDFNRILAKVKAAPTMKPVKIDPIPAQLIDYEIPQGKIISDKVIKGLDAKEWTLANGGRVVYKNVPEMSGMFYFVASSEGGRSVIEPEDLPSYSAMQSLLMRSGLYKYNRNQLHNWVKDKKFEVSLSLTDYTEGLGGNSAVEAAEDFFKYVHLILSKHRFEREDFNRFVERKRHIFNGRGTAGMTAVQDSINALLYPASLYNPEENTAFFDKMKYDDLYRLFEGRFGNAGEFTFCVIGDISEERAKELVQRYIASLPGKPVSQREKVRYMDFSSPEKEIVKEFYVEKEGDSGEVELSFSNSKELSKSEVAALKILEGILQNRLFAELREKDGGTYSIGVNTSYTHLPQPSETLGIRFSTEKDKVKDLKDKTYQILEDIIAGKFTNDEFKKVHVPMILESRENAQDPSENPLLWIVLLNTYVETGEVPSIKSDFSSEDIEKISKEDVINLSKKIMDGAKKRDIVVKSFKQAHYGRIQN</sequence>
<gene>
    <name evidence="12" type="ORF">SAMN02745205_00843</name>
</gene>
<evidence type="ECO:0000256" key="4">
    <source>
        <dbReference type="ARBA" id="ARBA00022723"/>
    </source>
</evidence>
<feature type="signal peptide" evidence="9">
    <location>
        <begin position="1"/>
        <end position="22"/>
    </location>
</feature>
<feature type="chain" id="PRO_5013001565" evidence="9">
    <location>
        <begin position="23"/>
        <end position="939"/>
    </location>
</feature>
<feature type="domain" description="Peptidase M16 N-terminal" evidence="10">
    <location>
        <begin position="52"/>
        <end position="179"/>
    </location>
</feature>
<evidence type="ECO:0000313" key="13">
    <source>
        <dbReference type="Proteomes" id="UP000189956"/>
    </source>
</evidence>
<evidence type="ECO:0000256" key="6">
    <source>
        <dbReference type="ARBA" id="ARBA00022833"/>
    </source>
</evidence>
<dbReference type="Pfam" id="PF05193">
    <property type="entry name" value="Peptidase_M16_C"/>
    <property type="match status" value="2"/>
</dbReference>
<dbReference type="Pfam" id="PF00675">
    <property type="entry name" value="Peptidase_M16"/>
    <property type="match status" value="1"/>
</dbReference>
<evidence type="ECO:0000313" key="12">
    <source>
        <dbReference type="EMBL" id="SJZ44846.1"/>
    </source>
</evidence>
<feature type="domain" description="Peptidase M16 C-terminal" evidence="11">
    <location>
        <begin position="196"/>
        <end position="375"/>
    </location>
</feature>
<dbReference type="InterPro" id="IPR011765">
    <property type="entry name" value="Pept_M16_N"/>
</dbReference>
<keyword evidence="3 12" id="KW-0645">Protease</keyword>
<dbReference type="InterPro" id="IPR007863">
    <property type="entry name" value="Peptidase_M16_C"/>
</dbReference>
<protein>
    <submittedName>
        <fullName evidence="12">Zinc protease</fullName>
    </submittedName>
</protein>
<evidence type="ECO:0000256" key="9">
    <source>
        <dbReference type="SAM" id="SignalP"/>
    </source>
</evidence>
<accession>A0A1T4KQZ9</accession>
<keyword evidence="6" id="KW-0862">Zinc</keyword>
<keyword evidence="5" id="KW-0378">Hydrolase</keyword>
<dbReference type="EMBL" id="FUWL01000005">
    <property type="protein sequence ID" value="SJZ44846.1"/>
    <property type="molecule type" value="Genomic_DNA"/>
</dbReference>
<feature type="domain" description="Peptidase M16 C-terminal" evidence="11">
    <location>
        <begin position="677"/>
        <end position="852"/>
    </location>
</feature>
<name>A0A1T4KQZ9_PORCN</name>
<evidence type="ECO:0000256" key="5">
    <source>
        <dbReference type="ARBA" id="ARBA00022801"/>
    </source>
</evidence>
<keyword evidence="7" id="KW-0482">Metalloprotease</keyword>
<evidence type="ECO:0000256" key="7">
    <source>
        <dbReference type="ARBA" id="ARBA00023049"/>
    </source>
</evidence>